<sequence>MDWMWGKRMKTRMSFQSEISDQSAQRFSFYDHLSECRSPSEVLDLACRSTSTDRQVSNCLTRCWVTTKKMPENQRQYELGLMFEHVGFEDLLQKTMKNARSMRTEDLTHSLLAIVRLGVSQRSRVVQTLFRVCQENLNEMNERSLSRLMTCLEHVERSPNGDALKDGVRLIIEAKLPRVQNVMALQTMMRHVGRDASVELKKKIERKALSLACQFTLPNSQYMVTTLASMGFCSKPLLDICSKNIAEQVGGIPFNRLYYVLKACRELFYRDLCLFTAISDHVGSSIAMWNNRQVILILSAFEDLAFCPTAILDAFAERVIGDPDALGFKDVFSVLKSYSSLNHDLQARRVPFLECMTHVAESYLPKMDVFNLLKVVYYLCQLNYFPPALLQQLLQQETLDQIANQGGRLQMGMEKKLQMVDLCLKLDQPSLPNSLAVSLQSLRLSAPNKHVVNPRLSLILQSMTQDWLLEEGVVVEDHYFIDGVLQEATEGHATSDEENSLPEQRIAVFCAPPSSICYGTSRPRGKLAVKIRHLKVLGYAPVVFSEHELDSLSEDERKEFVLSQVFPKQESIAHVKPKTEGPAEM</sequence>
<name>A0ACC2GKK0_DALPE</name>
<evidence type="ECO:0000313" key="2">
    <source>
        <dbReference type="Proteomes" id="UP001157502"/>
    </source>
</evidence>
<evidence type="ECO:0000313" key="1">
    <source>
        <dbReference type="EMBL" id="KAJ8004204.1"/>
    </source>
</evidence>
<proteinExistence type="predicted"/>
<accession>A0ACC2GKK0</accession>
<gene>
    <name evidence="1" type="ORF">DPEC_G00156360</name>
</gene>
<protein>
    <submittedName>
        <fullName evidence="1">Uncharacterized protein</fullName>
    </submittedName>
</protein>
<keyword evidence="2" id="KW-1185">Reference proteome</keyword>
<comment type="caution">
    <text evidence="1">The sequence shown here is derived from an EMBL/GenBank/DDBJ whole genome shotgun (WGS) entry which is preliminary data.</text>
</comment>
<organism evidence="1 2">
    <name type="scientific">Dallia pectoralis</name>
    <name type="common">Alaska blackfish</name>
    <dbReference type="NCBI Taxonomy" id="75939"/>
    <lineage>
        <taxon>Eukaryota</taxon>
        <taxon>Metazoa</taxon>
        <taxon>Chordata</taxon>
        <taxon>Craniata</taxon>
        <taxon>Vertebrata</taxon>
        <taxon>Euteleostomi</taxon>
        <taxon>Actinopterygii</taxon>
        <taxon>Neopterygii</taxon>
        <taxon>Teleostei</taxon>
        <taxon>Protacanthopterygii</taxon>
        <taxon>Esociformes</taxon>
        <taxon>Umbridae</taxon>
        <taxon>Dallia</taxon>
    </lineage>
</organism>
<dbReference type="EMBL" id="CM055739">
    <property type="protein sequence ID" value="KAJ8004204.1"/>
    <property type="molecule type" value="Genomic_DNA"/>
</dbReference>
<dbReference type="Proteomes" id="UP001157502">
    <property type="component" value="Chromosome 12"/>
</dbReference>
<reference evidence="1" key="1">
    <citation type="submission" date="2021-05" db="EMBL/GenBank/DDBJ databases">
        <authorList>
            <person name="Pan Q."/>
            <person name="Jouanno E."/>
            <person name="Zahm M."/>
            <person name="Klopp C."/>
            <person name="Cabau C."/>
            <person name="Louis A."/>
            <person name="Berthelot C."/>
            <person name="Parey E."/>
            <person name="Roest Crollius H."/>
            <person name="Montfort J."/>
            <person name="Robinson-Rechavi M."/>
            <person name="Bouchez O."/>
            <person name="Lampietro C."/>
            <person name="Lopez Roques C."/>
            <person name="Donnadieu C."/>
            <person name="Postlethwait J."/>
            <person name="Bobe J."/>
            <person name="Dillon D."/>
            <person name="Chandos A."/>
            <person name="von Hippel F."/>
            <person name="Guiguen Y."/>
        </authorList>
    </citation>
    <scope>NUCLEOTIDE SEQUENCE</scope>
    <source>
        <strain evidence="1">YG-Jan2019</strain>
    </source>
</reference>